<feature type="transmembrane region" description="Helical" evidence="4">
    <location>
        <begin position="139"/>
        <end position="161"/>
    </location>
</feature>
<organism evidence="6 7">
    <name type="scientific">Streptomyces sodiiphilus</name>
    <dbReference type="NCBI Taxonomy" id="226217"/>
    <lineage>
        <taxon>Bacteria</taxon>
        <taxon>Bacillati</taxon>
        <taxon>Actinomycetota</taxon>
        <taxon>Actinomycetes</taxon>
        <taxon>Kitasatosporales</taxon>
        <taxon>Streptomycetaceae</taxon>
        <taxon>Streptomyces</taxon>
    </lineage>
</organism>
<keyword evidence="4" id="KW-1133">Transmembrane helix</keyword>
<feature type="region of interest" description="Disordered" evidence="3">
    <location>
        <begin position="266"/>
        <end position="300"/>
    </location>
</feature>
<keyword evidence="7" id="KW-1185">Reference proteome</keyword>
<evidence type="ECO:0000256" key="2">
    <source>
        <dbReference type="ARBA" id="ARBA00023163"/>
    </source>
</evidence>
<evidence type="ECO:0000259" key="5">
    <source>
        <dbReference type="Pfam" id="PF13490"/>
    </source>
</evidence>
<keyword evidence="4" id="KW-0812">Transmembrane</keyword>
<proteinExistence type="predicted"/>
<dbReference type="RefSeq" id="WP_344259540.1">
    <property type="nucleotide sequence ID" value="NZ_BAAAMJ010000010.1"/>
</dbReference>
<dbReference type="InterPro" id="IPR027383">
    <property type="entry name" value="Znf_put"/>
</dbReference>
<evidence type="ECO:0000256" key="4">
    <source>
        <dbReference type="SAM" id="Phobius"/>
    </source>
</evidence>
<feature type="domain" description="Putative zinc-finger" evidence="5">
    <location>
        <begin position="17"/>
        <end position="44"/>
    </location>
</feature>
<feature type="region of interest" description="Disordered" evidence="3">
    <location>
        <begin position="79"/>
        <end position="120"/>
    </location>
</feature>
<comment type="caution">
    <text evidence="6">The sequence shown here is derived from an EMBL/GenBank/DDBJ whole genome shotgun (WGS) entry which is preliminary data.</text>
</comment>
<sequence>MSGAQESGRVDHHLGESLAALIDGELCHDSRDRVLAHLATCPACKAEADAQRRLKSVFAESVLPPPSAGLMARLQALPASEPPVRPTGPAGGPPEAGWTGGLPGPEERETLLRPPGPGGDRGFRIHEPAPARSQRGHRLAFAAAGAFSLAAFAIGGALSAVSPGGPAPVAVGTPSSSVAGGAGATTAAAVARTATASRTDVYTEREMLRAPQQIVPRAVQRPGIAAISDARGTAPGPGTGEPAGATAHPMPEWLPRAAPVPLRALVPEPVPGAVPGEDAPDIPAQQATAVPGVLNAVSPR</sequence>
<evidence type="ECO:0000313" key="7">
    <source>
        <dbReference type="Proteomes" id="UP001501303"/>
    </source>
</evidence>
<keyword evidence="1" id="KW-0805">Transcription regulation</keyword>
<keyword evidence="2" id="KW-0804">Transcription</keyword>
<name>A0ABN2NXC7_9ACTN</name>
<dbReference type="Proteomes" id="UP001501303">
    <property type="component" value="Unassembled WGS sequence"/>
</dbReference>
<protein>
    <recommendedName>
        <fullName evidence="5">Putative zinc-finger domain-containing protein</fullName>
    </recommendedName>
</protein>
<evidence type="ECO:0000256" key="3">
    <source>
        <dbReference type="SAM" id="MobiDB-lite"/>
    </source>
</evidence>
<keyword evidence="4" id="KW-0472">Membrane</keyword>
<accession>A0ABN2NXC7</accession>
<gene>
    <name evidence="6" type="ORF">GCM10009716_12940</name>
</gene>
<dbReference type="EMBL" id="BAAAMJ010000010">
    <property type="protein sequence ID" value="GAA1904447.1"/>
    <property type="molecule type" value="Genomic_DNA"/>
</dbReference>
<evidence type="ECO:0000256" key="1">
    <source>
        <dbReference type="ARBA" id="ARBA00023015"/>
    </source>
</evidence>
<evidence type="ECO:0000313" key="6">
    <source>
        <dbReference type="EMBL" id="GAA1904447.1"/>
    </source>
</evidence>
<feature type="region of interest" description="Disordered" evidence="3">
    <location>
        <begin position="229"/>
        <end position="248"/>
    </location>
</feature>
<reference evidence="6 7" key="1">
    <citation type="journal article" date="2019" name="Int. J. Syst. Evol. Microbiol.">
        <title>The Global Catalogue of Microorganisms (GCM) 10K type strain sequencing project: providing services to taxonomists for standard genome sequencing and annotation.</title>
        <authorList>
            <consortium name="The Broad Institute Genomics Platform"/>
            <consortium name="The Broad Institute Genome Sequencing Center for Infectious Disease"/>
            <person name="Wu L."/>
            <person name="Ma J."/>
        </authorList>
    </citation>
    <scope>NUCLEOTIDE SEQUENCE [LARGE SCALE GENOMIC DNA]</scope>
    <source>
        <strain evidence="6 7">JCM 13581</strain>
    </source>
</reference>
<dbReference type="Pfam" id="PF13490">
    <property type="entry name" value="zf-HC2"/>
    <property type="match status" value="1"/>
</dbReference>
<dbReference type="InterPro" id="IPR041916">
    <property type="entry name" value="Anti_sigma_zinc_sf"/>
</dbReference>
<dbReference type="Gene3D" id="1.10.10.1320">
    <property type="entry name" value="Anti-sigma factor, zinc-finger domain"/>
    <property type="match status" value="1"/>
</dbReference>